<dbReference type="EMBL" id="QAPG01000385">
    <property type="protein sequence ID" value="TDZ28852.1"/>
    <property type="molecule type" value="Genomic_DNA"/>
</dbReference>
<reference evidence="2 3" key="1">
    <citation type="submission" date="2018-11" db="EMBL/GenBank/DDBJ databases">
        <title>Genome sequence and assembly of Colletotrichum spinosum.</title>
        <authorList>
            <person name="Gan P."/>
            <person name="Shirasu K."/>
        </authorList>
    </citation>
    <scope>NUCLEOTIDE SEQUENCE [LARGE SCALE GENOMIC DNA]</scope>
    <source>
        <strain evidence="2 3">CBS 515.97</strain>
    </source>
</reference>
<dbReference type="AlphaFoldDB" id="A0A4R8PSY8"/>
<comment type="caution">
    <text evidence="2">The sequence shown here is derived from an EMBL/GenBank/DDBJ whole genome shotgun (WGS) entry which is preliminary data.</text>
</comment>
<gene>
    <name evidence="2" type="ORF">C8035_v003953</name>
</gene>
<name>A0A4R8PSY8_9PEZI</name>
<protein>
    <submittedName>
        <fullName evidence="2">Uncharacterized protein</fullName>
    </submittedName>
</protein>
<feature type="region of interest" description="Disordered" evidence="1">
    <location>
        <begin position="97"/>
        <end position="116"/>
    </location>
</feature>
<organism evidence="2 3">
    <name type="scientific">Colletotrichum spinosum</name>
    <dbReference type="NCBI Taxonomy" id="1347390"/>
    <lineage>
        <taxon>Eukaryota</taxon>
        <taxon>Fungi</taxon>
        <taxon>Dikarya</taxon>
        <taxon>Ascomycota</taxon>
        <taxon>Pezizomycotina</taxon>
        <taxon>Sordariomycetes</taxon>
        <taxon>Hypocreomycetidae</taxon>
        <taxon>Glomerellales</taxon>
        <taxon>Glomerellaceae</taxon>
        <taxon>Colletotrichum</taxon>
        <taxon>Colletotrichum orbiculare species complex</taxon>
    </lineage>
</organism>
<evidence type="ECO:0000313" key="2">
    <source>
        <dbReference type="EMBL" id="TDZ28852.1"/>
    </source>
</evidence>
<sequence>MGLALHNSSDALDVFPRGIPQVTALPTFGTQYQASYPGADGTLPSSRELSNFESPLLNLVLLADHQNRPLTRRTTRTRHHNQRRWCCDGVTESFVQSAVQPRKEPPEHRRTPSLERQGAFRAKRTNKRCITCNGDGSILPTDEFIHGDDLRLEVKPRRELEHSIGTAKSSQRSRMLQGSFEGDFQIALHLSLAELGRDRELARLLLSCEESDGLSDGGCACNPRISRLINYAPNDTPDLVDSSDPCQERFRSLAGGESSAPTFSTGRWRSRRLPEGHVF</sequence>
<proteinExistence type="predicted"/>
<dbReference type="Proteomes" id="UP000295083">
    <property type="component" value="Unassembled WGS sequence"/>
</dbReference>
<accession>A0A4R8PSY8</accession>
<evidence type="ECO:0000313" key="3">
    <source>
        <dbReference type="Proteomes" id="UP000295083"/>
    </source>
</evidence>
<evidence type="ECO:0000256" key="1">
    <source>
        <dbReference type="SAM" id="MobiDB-lite"/>
    </source>
</evidence>
<feature type="compositionally biased region" description="Basic and acidic residues" evidence="1">
    <location>
        <begin position="101"/>
        <end position="113"/>
    </location>
</feature>
<keyword evidence="3" id="KW-1185">Reference proteome</keyword>